<reference evidence="1" key="1">
    <citation type="submission" date="2014-09" db="EMBL/GenBank/DDBJ databases">
        <authorList>
            <person name="Magalhaes I.L.F."/>
            <person name="Oliveira U."/>
            <person name="Santos F.R."/>
            <person name="Vidigal T.H.D.A."/>
            <person name="Brescovit A.D."/>
            <person name="Santos A.J."/>
        </authorList>
    </citation>
    <scope>NUCLEOTIDE SEQUENCE</scope>
    <source>
        <tissue evidence="1">Shoot tissue taken approximately 20 cm above the soil surface</tissue>
    </source>
</reference>
<dbReference type="AlphaFoldDB" id="A0A0A9A6M7"/>
<accession>A0A0A9A6M7</accession>
<proteinExistence type="predicted"/>
<name>A0A0A9A6M7_ARUDO</name>
<sequence length="42" mass="4980">MVTIVTKHLRRDRFCWILDIKLQAPEYSQSILPILHKRSSVS</sequence>
<reference evidence="1" key="2">
    <citation type="journal article" date="2015" name="Data Brief">
        <title>Shoot transcriptome of the giant reed, Arundo donax.</title>
        <authorList>
            <person name="Barrero R.A."/>
            <person name="Guerrero F.D."/>
            <person name="Moolhuijzen P."/>
            <person name="Goolsby J.A."/>
            <person name="Tidwell J."/>
            <person name="Bellgard S.E."/>
            <person name="Bellgard M.I."/>
        </authorList>
    </citation>
    <scope>NUCLEOTIDE SEQUENCE</scope>
    <source>
        <tissue evidence="1">Shoot tissue taken approximately 20 cm above the soil surface</tissue>
    </source>
</reference>
<organism evidence="1">
    <name type="scientific">Arundo donax</name>
    <name type="common">Giant reed</name>
    <name type="synonym">Donax arundinaceus</name>
    <dbReference type="NCBI Taxonomy" id="35708"/>
    <lineage>
        <taxon>Eukaryota</taxon>
        <taxon>Viridiplantae</taxon>
        <taxon>Streptophyta</taxon>
        <taxon>Embryophyta</taxon>
        <taxon>Tracheophyta</taxon>
        <taxon>Spermatophyta</taxon>
        <taxon>Magnoliopsida</taxon>
        <taxon>Liliopsida</taxon>
        <taxon>Poales</taxon>
        <taxon>Poaceae</taxon>
        <taxon>PACMAD clade</taxon>
        <taxon>Arundinoideae</taxon>
        <taxon>Arundineae</taxon>
        <taxon>Arundo</taxon>
    </lineage>
</organism>
<protein>
    <submittedName>
        <fullName evidence="1">Uncharacterized protein</fullName>
    </submittedName>
</protein>
<dbReference type="EMBL" id="GBRH01251144">
    <property type="protein sequence ID" value="JAD46751.1"/>
    <property type="molecule type" value="Transcribed_RNA"/>
</dbReference>
<evidence type="ECO:0000313" key="1">
    <source>
        <dbReference type="EMBL" id="JAD46751.1"/>
    </source>
</evidence>